<dbReference type="Proteomes" id="UP001244640">
    <property type="component" value="Unassembled WGS sequence"/>
</dbReference>
<comment type="similarity">
    <text evidence="3">Belongs to the cysteine synthase/cystathionine beta-synthase family. SbnA subfamily.</text>
</comment>
<dbReference type="Pfam" id="PF00291">
    <property type="entry name" value="PALP"/>
    <property type="match status" value="1"/>
</dbReference>
<evidence type="ECO:0000256" key="4">
    <source>
        <dbReference type="ARBA" id="ARBA00011738"/>
    </source>
</evidence>
<keyword evidence="11" id="KW-1185">Reference proteome</keyword>
<evidence type="ECO:0000256" key="5">
    <source>
        <dbReference type="ARBA" id="ARBA00012331"/>
    </source>
</evidence>
<evidence type="ECO:0000259" key="9">
    <source>
        <dbReference type="Pfam" id="PF00291"/>
    </source>
</evidence>
<dbReference type="CDD" id="cd01561">
    <property type="entry name" value="CBS_like"/>
    <property type="match status" value="1"/>
</dbReference>
<evidence type="ECO:0000256" key="6">
    <source>
        <dbReference type="ARBA" id="ARBA00016985"/>
    </source>
</evidence>
<evidence type="ECO:0000313" key="11">
    <source>
        <dbReference type="Proteomes" id="UP001244640"/>
    </source>
</evidence>
<dbReference type="InterPro" id="IPR001926">
    <property type="entry name" value="TrpB-like_PALP"/>
</dbReference>
<evidence type="ECO:0000256" key="2">
    <source>
        <dbReference type="ARBA" id="ARBA00004924"/>
    </source>
</evidence>
<evidence type="ECO:0000256" key="1">
    <source>
        <dbReference type="ARBA" id="ARBA00001933"/>
    </source>
</evidence>
<keyword evidence="7 10" id="KW-0808">Transferase</keyword>
<sequence length="326" mass="35530">MGLQISDVKGITTLVRGIGNTQLTSLCSLSSILGMQIYAKMEMGNPSGSVKDRSATNILVEAIRKGDINNETTIIESSSGNMGIALARLCKLLGLDSYIVVDPHINQHARKLLNAFGANIVEVNERDENQGYLGNRLKKVQELLDKVPNSYWTNQYGNPNVHIAHEGIFHEVSSQLNTAPDYMLVATSTCGTIRGIADAIEKTTASTKLIAVDAVGSILFENKPNARNIPGMGASHPSAFLQKHQIDHYTLVSDLEAVKGCQLLREREGMLIGGSSGALVAALHKLKKQIPKNSSVVLLFPDSGERYLDTIYNEEWVQQTFKEVLV</sequence>
<dbReference type="GO" id="GO:0016740">
    <property type="term" value="F:transferase activity"/>
    <property type="evidence" value="ECO:0007669"/>
    <property type="project" value="UniProtKB-KW"/>
</dbReference>
<evidence type="ECO:0000256" key="8">
    <source>
        <dbReference type="ARBA" id="ARBA00022898"/>
    </source>
</evidence>
<proteinExistence type="inferred from homology"/>
<comment type="subunit">
    <text evidence="4">Homodimer.</text>
</comment>
<dbReference type="PROSITE" id="PS00901">
    <property type="entry name" value="CYS_SYNTHASE"/>
    <property type="match status" value="1"/>
</dbReference>
<evidence type="ECO:0000256" key="3">
    <source>
        <dbReference type="ARBA" id="ARBA00008519"/>
    </source>
</evidence>
<dbReference type="Gene3D" id="3.40.50.1100">
    <property type="match status" value="2"/>
</dbReference>
<organism evidence="10 11">
    <name type="scientific">Sphingobacterium zeae</name>
    <dbReference type="NCBI Taxonomy" id="1776859"/>
    <lineage>
        <taxon>Bacteria</taxon>
        <taxon>Pseudomonadati</taxon>
        <taxon>Bacteroidota</taxon>
        <taxon>Sphingobacteriia</taxon>
        <taxon>Sphingobacteriales</taxon>
        <taxon>Sphingobacteriaceae</taxon>
        <taxon>Sphingobacterium</taxon>
    </lineage>
</organism>
<dbReference type="InterPro" id="IPR001216">
    <property type="entry name" value="P-phosphate_BS"/>
</dbReference>
<dbReference type="InterPro" id="IPR036052">
    <property type="entry name" value="TrpB-like_PALP_sf"/>
</dbReference>
<dbReference type="EMBL" id="JAUTBA010000001">
    <property type="protein sequence ID" value="MDQ1151961.1"/>
    <property type="molecule type" value="Genomic_DNA"/>
</dbReference>
<keyword evidence="8" id="KW-0663">Pyridoxal phosphate</keyword>
<accession>A0ABU0UAS6</accession>
<evidence type="ECO:0000256" key="7">
    <source>
        <dbReference type="ARBA" id="ARBA00022679"/>
    </source>
</evidence>
<comment type="caution">
    <text evidence="10">The sequence shown here is derived from an EMBL/GenBank/DDBJ whole genome shotgun (WGS) entry which is preliminary data.</text>
</comment>
<protein>
    <recommendedName>
        <fullName evidence="6">N-(2-amino-2-carboxyethyl)-L-glutamate synthase</fullName>
        <ecNumber evidence="5">2.5.1.140</ecNumber>
    </recommendedName>
</protein>
<comment type="cofactor">
    <cofactor evidence="1">
        <name>pyridoxal 5'-phosphate</name>
        <dbReference type="ChEBI" id="CHEBI:597326"/>
    </cofactor>
</comment>
<dbReference type="EC" id="2.5.1.140" evidence="5"/>
<feature type="domain" description="Tryptophan synthase beta chain-like PALP" evidence="9">
    <location>
        <begin position="16"/>
        <end position="302"/>
    </location>
</feature>
<evidence type="ECO:0000313" key="10">
    <source>
        <dbReference type="EMBL" id="MDQ1151961.1"/>
    </source>
</evidence>
<comment type="pathway">
    <text evidence="2">Siderophore biosynthesis.</text>
</comment>
<reference evidence="10 11" key="1">
    <citation type="submission" date="2023-07" db="EMBL/GenBank/DDBJ databases">
        <title>Functional and genomic diversity of the sorghum phyllosphere microbiome.</title>
        <authorList>
            <person name="Shade A."/>
        </authorList>
    </citation>
    <scope>NUCLEOTIDE SEQUENCE [LARGE SCALE GENOMIC DNA]</scope>
    <source>
        <strain evidence="10 11">SORGH_AS_0892</strain>
    </source>
</reference>
<dbReference type="PANTHER" id="PTHR10314">
    <property type="entry name" value="CYSTATHIONINE BETA-SYNTHASE"/>
    <property type="match status" value="1"/>
</dbReference>
<name>A0ABU0UAS6_9SPHI</name>
<dbReference type="SUPFAM" id="SSF53686">
    <property type="entry name" value="Tryptophan synthase beta subunit-like PLP-dependent enzymes"/>
    <property type="match status" value="1"/>
</dbReference>
<dbReference type="InterPro" id="IPR050214">
    <property type="entry name" value="Cys_Synth/Cystath_Beta-Synth"/>
</dbReference>
<dbReference type="NCBIfam" id="TIGR03945">
    <property type="entry name" value="PLP_SbnA_fam"/>
    <property type="match status" value="1"/>
</dbReference>
<gene>
    <name evidence="10" type="ORF">QE382_003945</name>
</gene>
<dbReference type="RefSeq" id="WP_307187350.1">
    <property type="nucleotide sequence ID" value="NZ_JAUTBA010000001.1"/>
</dbReference>
<dbReference type="InterPro" id="IPR023927">
    <property type="entry name" value="SbnA"/>
</dbReference>